<evidence type="ECO:0008006" key="4">
    <source>
        <dbReference type="Google" id="ProtNLM"/>
    </source>
</evidence>
<gene>
    <name evidence="2" type="ORF">Fcan01_28247</name>
</gene>
<keyword evidence="1" id="KW-1133">Transmembrane helix</keyword>
<feature type="transmembrane region" description="Helical" evidence="1">
    <location>
        <begin position="368"/>
        <end position="389"/>
    </location>
</feature>
<dbReference type="Proteomes" id="UP000198287">
    <property type="component" value="Unassembled WGS sequence"/>
</dbReference>
<comment type="caution">
    <text evidence="2">The sequence shown here is derived from an EMBL/GenBank/DDBJ whole genome shotgun (WGS) entry which is preliminary data.</text>
</comment>
<accession>A0A226CY74</accession>
<evidence type="ECO:0000313" key="2">
    <source>
        <dbReference type="EMBL" id="OXA36996.1"/>
    </source>
</evidence>
<keyword evidence="1" id="KW-0812">Transmembrane</keyword>
<feature type="transmembrane region" description="Helical" evidence="1">
    <location>
        <begin position="131"/>
        <end position="153"/>
    </location>
</feature>
<keyword evidence="3" id="KW-1185">Reference proteome</keyword>
<protein>
    <recommendedName>
        <fullName evidence="4">Odorant receptor</fullName>
    </recommendedName>
</protein>
<feature type="transmembrane region" description="Helical" evidence="1">
    <location>
        <begin position="93"/>
        <end position="119"/>
    </location>
</feature>
<feature type="transmembrane region" description="Helical" evidence="1">
    <location>
        <begin position="188"/>
        <end position="210"/>
    </location>
</feature>
<evidence type="ECO:0000256" key="1">
    <source>
        <dbReference type="SAM" id="Phobius"/>
    </source>
</evidence>
<evidence type="ECO:0000313" key="3">
    <source>
        <dbReference type="Proteomes" id="UP000198287"/>
    </source>
</evidence>
<reference evidence="2 3" key="1">
    <citation type="submission" date="2015-12" db="EMBL/GenBank/DDBJ databases">
        <title>The genome of Folsomia candida.</title>
        <authorList>
            <person name="Faddeeva A."/>
            <person name="Derks M.F."/>
            <person name="Anvar Y."/>
            <person name="Smit S."/>
            <person name="Van Straalen N."/>
            <person name="Roelofs D."/>
        </authorList>
    </citation>
    <scope>NUCLEOTIDE SEQUENCE [LARGE SCALE GENOMIC DNA]</scope>
    <source>
        <strain evidence="2 3">VU population</strain>
        <tissue evidence="2">Whole body</tissue>
    </source>
</reference>
<dbReference type="AlphaFoldDB" id="A0A226CY74"/>
<proteinExistence type="predicted"/>
<organism evidence="2 3">
    <name type="scientific">Folsomia candida</name>
    <name type="common">Springtail</name>
    <dbReference type="NCBI Taxonomy" id="158441"/>
    <lineage>
        <taxon>Eukaryota</taxon>
        <taxon>Metazoa</taxon>
        <taxon>Ecdysozoa</taxon>
        <taxon>Arthropoda</taxon>
        <taxon>Hexapoda</taxon>
        <taxon>Collembola</taxon>
        <taxon>Entomobryomorpha</taxon>
        <taxon>Isotomoidea</taxon>
        <taxon>Isotomidae</taxon>
        <taxon>Proisotominae</taxon>
        <taxon>Folsomia</taxon>
    </lineage>
</organism>
<sequence length="458" mass="51765">MKYCSGDSGSGRAEFIAETLTLAEAQSIDSDSPSQDITIRPFLLSSGVIWRLKIILTLGRAVFMFPWSWGEIQGENGVKNFEVTRWSPTWERVWSFGSLITLFCSSTLTVFQFSLLINIVKDSPASYRLPFKLYTSACWQLHSAMLTGIFLYFKEPMRTYANTLFAFNRRFVAEHVLTISQWKKRGGLFMNITVPVLCAQIVLSVMRYCSSYKAPLYLTRYWAAETGDDAPSWAILLGAVQDILTSGHLVAGTLFLGWLTVAHATSLEFWIEEAHSFVTSAVYLVKKLINQLDFLHSCNYDSDMTRDELRVREKSMEVYRMAQLVSNLFNNTVGKMAVPMCAFLNLSAAIGLGYLTVRSMNHFFLEEFPSSVFFPFGAVLTLSSAYAQFQMSAVLYDMSASFLDSWAKTEDLAERRFLSSCQFIKTTAAGFTSVTRNSLVRYFQTVSNYIIDAVITFP</sequence>
<name>A0A226CY74_FOLCA</name>
<dbReference type="EMBL" id="LNIX01000067">
    <property type="protein sequence ID" value="OXA36996.1"/>
    <property type="molecule type" value="Genomic_DNA"/>
</dbReference>
<feature type="transmembrane region" description="Helical" evidence="1">
    <location>
        <begin position="336"/>
        <end position="356"/>
    </location>
</feature>
<keyword evidence="1" id="KW-0472">Membrane</keyword>